<dbReference type="InterPro" id="IPR004381">
    <property type="entry name" value="Glycerate_kinase"/>
</dbReference>
<dbReference type="STRING" id="176090.SSIN_1333"/>
<dbReference type="Proteomes" id="UP000030019">
    <property type="component" value="Unassembled WGS sequence"/>
</dbReference>
<dbReference type="Gene3D" id="3.40.50.10350">
    <property type="entry name" value="Glycerate kinase, domain 1"/>
    <property type="match status" value="1"/>
</dbReference>
<dbReference type="GO" id="GO:0008887">
    <property type="term" value="F:glycerate kinase activity"/>
    <property type="evidence" value="ECO:0007669"/>
    <property type="project" value="UniProtKB-UniRule"/>
</dbReference>
<name>A0A0A0DFU8_9STRE</name>
<dbReference type="PANTHER" id="PTHR21599:SF0">
    <property type="entry name" value="GLYCERATE KINASE"/>
    <property type="match status" value="1"/>
</dbReference>
<evidence type="ECO:0000313" key="6">
    <source>
        <dbReference type="Proteomes" id="UP000030019"/>
    </source>
</evidence>
<dbReference type="InterPro" id="IPR036129">
    <property type="entry name" value="Glycerate_kinase_sf"/>
</dbReference>
<dbReference type="InterPro" id="IPR018197">
    <property type="entry name" value="Glycerate_kinase_RE-like"/>
</dbReference>
<dbReference type="PIRSF" id="PIRSF006078">
    <property type="entry name" value="GlxK"/>
    <property type="match status" value="1"/>
</dbReference>
<dbReference type="EMBL" id="JPEN01000073">
    <property type="protein sequence ID" value="KGM36935.1"/>
    <property type="molecule type" value="Genomic_DNA"/>
</dbReference>
<evidence type="ECO:0000256" key="2">
    <source>
        <dbReference type="ARBA" id="ARBA00022679"/>
    </source>
</evidence>
<organism evidence="5 6">
    <name type="scientific">Streptococcus sinensis</name>
    <dbReference type="NCBI Taxonomy" id="176090"/>
    <lineage>
        <taxon>Bacteria</taxon>
        <taxon>Bacillati</taxon>
        <taxon>Bacillota</taxon>
        <taxon>Bacilli</taxon>
        <taxon>Lactobacillales</taxon>
        <taxon>Streptococcaceae</taxon>
        <taxon>Streptococcus</taxon>
    </lineage>
</organism>
<dbReference type="PANTHER" id="PTHR21599">
    <property type="entry name" value="GLYCERATE KINASE"/>
    <property type="match status" value="1"/>
</dbReference>
<dbReference type="RefSeq" id="WP_037617078.1">
    <property type="nucleotide sequence ID" value="NZ_JABTYC020000003.1"/>
</dbReference>
<dbReference type="EC" id="2.7.1.31" evidence="5"/>
<keyword evidence="3 4" id="KW-0418">Kinase</keyword>
<evidence type="ECO:0000256" key="4">
    <source>
        <dbReference type="PIRNR" id="PIRNR006078"/>
    </source>
</evidence>
<accession>A0A0A0DFU8</accession>
<evidence type="ECO:0000256" key="1">
    <source>
        <dbReference type="ARBA" id="ARBA00006284"/>
    </source>
</evidence>
<comment type="similarity">
    <text evidence="1 4">Belongs to the glycerate kinase type-1 family.</text>
</comment>
<comment type="caution">
    <text evidence="5">The sequence shown here is derived from an EMBL/GenBank/DDBJ whole genome shotgun (WGS) entry which is preliminary data.</text>
</comment>
<keyword evidence="6" id="KW-1185">Reference proteome</keyword>
<dbReference type="GO" id="GO:0031388">
    <property type="term" value="P:organic acid phosphorylation"/>
    <property type="evidence" value="ECO:0007669"/>
    <property type="project" value="UniProtKB-UniRule"/>
</dbReference>
<dbReference type="eggNOG" id="COG1929">
    <property type="taxonomic scope" value="Bacteria"/>
</dbReference>
<proteinExistence type="inferred from homology"/>
<protein>
    <submittedName>
        <fullName evidence="5">Glycerate kinase</fullName>
        <ecNumber evidence="5">2.7.1.31</ecNumber>
    </submittedName>
</protein>
<gene>
    <name evidence="5" type="ORF">SSIN_1333</name>
</gene>
<keyword evidence="2 4" id="KW-0808">Transferase</keyword>
<dbReference type="InterPro" id="IPR018193">
    <property type="entry name" value="Glyc_kinase_flavodox-like_fold"/>
</dbReference>
<dbReference type="AlphaFoldDB" id="A0A0A0DFU8"/>
<dbReference type="Pfam" id="PF02595">
    <property type="entry name" value="Gly_kinase"/>
    <property type="match status" value="1"/>
</dbReference>
<dbReference type="SUPFAM" id="SSF110738">
    <property type="entry name" value="Glycerate kinase I"/>
    <property type="match status" value="1"/>
</dbReference>
<reference evidence="5 6" key="1">
    <citation type="submission" date="2014-06" db="EMBL/GenBank/DDBJ databases">
        <authorList>
            <person name="Teng J.L."/>
            <person name="Huang Y."/>
            <person name="Tse H."/>
            <person name="Lau S.K."/>
            <person name="Woo P.C."/>
        </authorList>
    </citation>
    <scope>NUCLEOTIDE SEQUENCE [LARGE SCALE GENOMIC DNA]</scope>
    <source>
        <strain evidence="5 6">HKU4</strain>
    </source>
</reference>
<dbReference type="PATRIC" id="fig|176090.4.peg.1294"/>
<dbReference type="Gene3D" id="3.90.1510.10">
    <property type="entry name" value="Glycerate kinase, domain 2"/>
    <property type="match status" value="1"/>
</dbReference>
<evidence type="ECO:0000256" key="3">
    <source>
        <dbReference type="ARBA" id="ARBA00022777"/>
    </source>
</evidence>
<evidence type="ECO:0000313" key="5">
    <source>
        <dbReference type="EMBL" id="KGM36935.1"/>
    </source>
</evidence>
<dbReference type="NCBIfam" id="TIGR00045">
    <property type="entry name" value="glycerate kinase"/>
    <property type="match status" value="1"/>
</dbReference>
<sequence>MHILLAPDSFKESLSAVQVAEALKEGFSQALPEATFDLLPIGDGGEGTMAALIAAMDLREFRHWVTGPFGQSVEMKYARQGQLALFEMADLVGLALIPEGKRNPLGLETRGLGELILHLAENGVKKVLVGVGGSATNDGGIGLAAGLGYEFFDENNHQLRPVGSSLGRVARISGEHVPTCLDDIEIEILTDVSNPLCGQQGATHIFGRQKGLSEWLLSSVDQEMRKFYELANPQIFTQAGAGAGGGMAAGLVTFANGKVASGIGTCLDLLDFDRRVGQADLVVVGEGRMDRQSLAGKAPVGVARRTPKEIPVLAICGSLADDLPPFPTENIQAAFPIISQVADLDATLGRARENLVRTARNIGNLLAIKKRLGQTAMTT</sequence>